<evidence type="ECO:0000256" key="1">
    <source>
        <dbReference type="SAM" id="SignalP"/>
    </source>
</evidence>
<evidence type="ECO:0000313" key="3">
    <source>
        <dbReference type="Proteomes" id="UP000465712"/>
    </source>
</evidence>
<feature type="chain" id="PRO_5030563368" description="Lipoprotein" evidence="1">
    <location>
        <begin position="21"/>
        <end position="482"/>
    </location>
</feature>
<dbReference type="RefSeq" id="WP_161446402.1">
    <property type="nucleotide sequence ID" value="NZ_WXWW01000245.1"/>
</dbReference>
<name>A0A7X4WE02_9GAMM</name>
<evidence type="ECO:0000313" key="2">
    <source>
        <dbReference type="EMBL" id="NAW66938.1"/>
    </source>
</evidence>
<feature type="signal peptide" evidence="1">
    <location>
        <begin position="1"/>
        <end position="20"/>
    </location>
</feature>
<comment type="caution">
    <text evidence="2">The sequence shown here is derived from an EMBL/GenBank/DDBJ whole genome shotgun (WGS) entry which is preliminary data.</text>
</comment>
<reference evidence="2 3" key="1">
    <citation type="submission" date="2017-05" db="EMBL/GenBank/DDBJ databases">
        <title>High clonality and local adaptation shapes Vibrionaceae linages within an endangered oasis.</title>
        <authorList>
            <person name="Vazquez-Rosas-Landa M."/>
        </authorList>
    </citation>
    <scope>NUCLEOTIDE SEQUENCE [LARGE SCALE GENOMIC DNA]</scope>
    <source>
        <strain evidence="2 3">P46_P4S1P180</strain>
    </source>
</reference>
<keyword evidence="1" id="KW-0732">Signal</keyword>
<protein>
    <recommendedName>
        <fullName evidence="4">Lipoprotein</fullName>
    </recommendedName>
</protein>
<proteinExistence type="predicted"/>
<dbReference type="Proteomes" id="UP000465712">
    <property type="component" value="Unassembled WGS sequence"/>
</dbReference>
<accession>A0A7X4WE02</accession>
<sequence>MMRLLALLSFLLVTACTSLPEPIPDSIPAQQQIYTGSQADCVELLTEFKRTVQQQGVQDAQLVWDPRFPHLAFDRFSLSWLPELTDRDSKRQWLEYVAHQAAVQRQAEYQNLPDNTAYALKPLDLCAEQLVSRSLYQPALWSALIAEPPELPSGYATWQRVLGLYPVTQHFARPSIDKEKRRLISHFIQPVEGYAIRYAPDDRASLDRLQIQEWFRQARERSALSWPQLSTEQQQSLLSYYAPVFQIETRSRDDFPGQVKYVTASQPEVVSQQPTLYTHVSYTRFYGQTLMQLNYTLWFANRTARSGFDPYAGQFDGVLIRLTLDADGQPYILDSIHHCGCYHMVFALSPALTFAPPDHKTEWPVTLQVYAGHQTDTLGVTLSFGEHMVKDVQWLRHDVRTRSLTEQPYDQLRSLPAATSHNKSLFNQQAMLPASVRAERFYLWPLGVKSPGTQRQLGHHATAFIGKRHFDEPFLLETLFKP</sequence>
<gene>
    <name evidence="2" type="ORF">CAG72_17225</name>
</gene>
<dbReference type="AlphaFoldDB" id="A0A7X4WE02"/>
<organism evidence="2 3">
    <name type="scientific">Photobacterium halotolerans</name>
    <dbReference type="NCBI Taxonomy" id="265726"/>
    <lineage>
        <taxon>Bacteria</taxon>
        <taxon>Pseudomonadati</taxon>
        <taxon>Pseudomonadota</taxon>
        <taxon>Gammaproteobacteria</taxon>
        <taxon>Vibrionales</taxon>
        <taxon>Vibrionaceae</taxon>
        <taxon>Photobacterium</taxon>
    </lineage>
</organism>
<dbReference type="PROSITE" id="PS51257">
    <property type="entry name" value="PROKAR_LIPOPROTEIN"/>
    <property type="match status" value="1"/>
</dbReference>
<evidence type="ECO:0008006" key="4">
    <source>
        <dbReference type="Google" id="ProtNLM"/>
    </source>
</evidence>
<dbReference type="EMBL" id="WXWW01000245">
    <property type="protein sequence ID" value="NAW66938.1"/>
    <property type="molecule type" value="Genomic_DNA"/>
</dbReference>